<evidence type="ECO:0000256" key="3">
    <source>
        <dbReference type="ARBA" id="ARBA00022691"/>
    </source>
</evidence>
<dbReference type="Gene3D" id="3.40.50.150">
    <property type="entry name" value="Vaccinia Virus protein VP39"/>
    <property type="match status" value="1"/>
</dbReference>
<feature type="binding site" evidence="7 8">
    <location>
        <position position="223"/>
    </location>
    <ligand>
        <name>S-adenosyl-L-methionine</name>
        <dbReference type="ChEBI" id="CHEBI:59789"/>
    </ligand>
</feature>
<evidence type="ECO:0000256" key="8">
    <source>
        <dbReference type="PROSITE-ProRule" id="PRU01024"/>
    </source>
</evidence>
<gene>
    <name evidence="7 10" type="primary">trmA</name>
    <name evidence="10" type="ORF">GPUN_2147</name>
</gene>
<feature type="binding site" evidence="7 8">
    <location>
        <position position="304"/>
    </location>
    <ligand>
        <name>S-adenosyl-L-methionine</name>
        <dbReference type="ChEBI" id="CHEBI:59789"/>
    </ligand>
</feature>
<protein>
    <recommendedName>
        <fullName evidence="7">tRNA/tmRNA (uracil-C(5))-methyltransferase</fullName>
        <ecNumber evidence="7">2.1.1.35</ecNumber>
    </recommendedName>
    <alternativeName>
        <fullName evidence="7">tRNA (uracil(54)-C(5))-methyltransferase</fullName>
    </alternativeName>
    <alternativeName>
        <fullName evidence="7">tRNA(m5U54)-methyltransferase</fullName>
        <shortName evidence="7">RUMT</shortName>
    </alternativeName>
    <alternativeName>
        <fullName evidence="7">tmRNA (uracil(341)-C(5))-methyltransferase</fullName>
    </alternativeName>
</protein>
<feature type="binding site" evidence="7 8">
    <location>
        <position position="244"/>
    </location>
    <ligand>
        <name>S-adenosyl-L-methionine</name>
        <dbReference type="ChEBI" id="CHEBI:59789"/>
    </ligand>
</feature>
<evidence type="ECO:0000256" key="7">
    <source>
        <dbReference type="HAMAP-Rule" id="MF_01011"/>
    </source>
</evidence>
<feature type="active site" evidence="9">
    <location>
        <position position="329"/>
    </location>
</feature>
<comment type="similarity">
    <text evidence="7">Belongs to the class I-like SAM-binding methyltransferase superfamily. RNA M5U methyltransferase family. TrmA subfamily.</text>
</comment>
<dbReference type="AlphaFoldDB" id="H5TD85"/>
<dbReference type="HAMAP" id="MF_01011">
    <property type="entry name" value="RNA_methyltr_TrmA"/>
    <property type="match status" value="1"/>
</dbReference>
<keyword evidence="11" id="KW-1185">Reference proteome</keyword>
<dbReference type="GO" id="GO:0019843">
    <property type="term" value="F:rRNA binding"/>
    <property type="evidence" value="ECO:0007669"/>
    <property type="project" value="TreeGrafter"/>
</dbReference>
<dbReference type="InterPro" id="IPR011869">
    <property type="entry name" value="TrmA_MeTrfase"/>
</dbReference>
<feature type="binding site" evidence="7">
    <location>
        <position position="228"/>
    </location>
    <ligand>
        <name>S-adenosyl-L-methionine</name>
        <dbReference type="ChEBI" id="CHEBI:59789"/>
    </ligand>
</feature>
<evidence type="ECO:0000256" key="2">
    <source>
        <dbReference type="ARBA" id="ARBA00022679"/>
    </source>
</evidence>
<comment type="catalytic activity">
    <reaction evidence="5 7">
        <text>uridine(341) in tmRNA + S-adenosyl-L-methionine = 5-methyluridine(341) in tmRNA + S-adenosyl-L-homocysteine + H(+)</text>
        <dbReference type="Rhea" id="RHEA:43612"/>
        <dbReference type="Rhea" id="RHEA-COMP:10630"/>
        <dbReference type="Rhea" id="RHEA-COMP:10631"/>
        <dbReference type="ChEBI" id="CHEBI:15378"/>
        <dbReference type="ChEBI" id="CHEBI:57856"/>
        <dbReference type="ChEBI" id="CHEBI:59789"/>
        <dbReference type="ChEBI" id="CHEBI:65315"/>
        <dbReference type="ChEBI" id="CHEBI:74447"/>
    </reaction>
</comment>
<name>H5TD85_9ALTE</name>
<keyword evidence="3 7" id="KW-0949">S-adenosyl-L-methionine</keyword>
<dbReference type="InterPro" id="IPR030390">
    <property type="entry name" value="MeTrfase_TrmA_AS"/>
</dbReference>
<dbReference type="PANTHER" id="PTHR47790">
    <property type="entry name" value="TRNA/TMRNA (URACIL-C(5))-METHYLTRANSFERASE"/>
    <property type="match status" value="1"/>
</dbReference>
<dbReference type="GO" id="GO:0030697">
    <property type="term" value="F:tRNA (uracil(54)-C5)-methyltransferase activity, S-adenosyl methionine-dependent"/>
    <property type="evidence" value="ECO:0007669"/>
    <property type="project" value="UniProtKB-UniRule"/>
</dbReference>
<dbReference type="RefSeq" id="WP_006006217.1">
    <property type="nucleotide sequence ID" value="NZ_BAET01000025.1"/>
</dbReference>
<dbReference type="InterPro" id="IPR029063">
    <property type="entry name" value="SAM-dependent_MTases_sf"/>
</dbReference>
<keyword evidence="2 7" id="KW-0808">Transferase</keyword>
<dbReference type="PROSITE" id="PS51687">
    <property type="entry name" value="SAM_MT_RNA_M5U"/>
    <property type="match status" value="1"/>
</dbReference>
<feature type="binding site" evidence="7 8">
    <location>
        <position position="195"/>
    </location>
    <ligand>
        <name>S-adenosyl-L-methionine</name>
        <dbReference type="ChEBI" id="CHEBI:59789"/>
    </ligand>
</feature>
<comment type="caution">
    <text evidence="10">The sequence shown here is derived from an EMBL/GenBank/DDBJ whole genome shotgun (WGS) entry which is preliminary data.</text>
</comment>
<dbReference type="Proteomes" id="UP000053586">
    <property type="component" value="Unassembled WGS sequence"/>
</dbReference>
<reference evidence="10 11" key="2">
    <citation type="journal article" date="2017" name="Antonie Van Leeuwenhoek">
        <title>Rhizobium rhizosphaerae sp. nov., a novel species isolated from rice rhizosphere.</title>
        <authorList>
            <person name="Zhao J.J."/>
            <person name="Zhang J."/>
            <person name="Zhang R.J."/>
            <person name="Zhang C.W."/>
            <person name="Yin H.Q."/>
            <person name="Zhang X.X."/>
        </authorList>
    </citation>
    <scope>NUCLEOTIDE SEQUENCE [LARGE SCALE GENOMIC DNA]</scope>
    <source>
        <strain evidence="10 11">ACAM 611</strain>
    </source>
</reference>
<feature type="active site" description="Nucleophile" evidence="7 8">
    <location>
        <position position="329"/>
    </location>
</feature>
<dbReference type="Pfam" id="PF05958">
    <property type="entry name" value="tRNA_U5-meth_tr"/>
    <property type="match status" value="1"/>
</dbReference>
<dbReference type="InterPro" id="IPR010280">
    <property type="entry name" value="U5_MeTrfase_fam"/>
</dbReference>
<comment type="catalytic activity">
    <reaction evidence="6 7">
        <text>uridine(54) in tRNA + S-adenosyl-L-methionine = 5-methyluridine(54) in tRNA + S-adenosyl-L-homocysteine + H(+)</text>
        <dbReference type="Rhea" id="RHEA:42712"/>
        <dbReference type="Rhea" id="RHEA-COMP:10167"/>
        <dbReference type="Rhea" id="RHEA-COMP:10193"/>
        <dbReference type="ChEBI" id="CHEBI:15378"/>
        <dbReference type="ChEBI" id="CHEBI:57856"/>
        <dbReference type="ChEBI" id="CHEBI:59789"/>
        <dbReference type="ChEBI" id="CHEBI:65315"/>
        <dbReference type="ChEBI" id="CHEBI:74447"/>
        <dbReference type="EC" id="2.1.1.35"/>
    </reaction>
</comment>
<dbReference type="eggNOG" id="COG2265">
    <property type="taxonomic scope" value="Bacteria"/>
</dbReference>
<dbReference type="EC" id="2.1.1.35" evidence="7"/>
<dbReference type="STRING" id="56804.BAE46_12390"/>
<evidence type="ECO:0000256" key="5">
    <source>
        <dbReference type="ARBA" id="ARBA00051255"/>
    </source>
</evidence>
<organism evidence="10 11">
    <name type="scientific">Glaciecola punicea ACAM 611</name>
    <dbReference type="NCBI Taxonomy" id="1121923"/>
    <lineage>
        <taxon>Bacteria</taxon>
        <taxon>Pseudomonadati</taxon>
        <taxon>Pseudomonadota</taxon>
        <taxon>Gammaproteobacteria</taxon>
        <taxon>Alteromonadales</taxon>
        <taxon>Alteromonadaceae</taxon>
        <taxon>Glaciecola</taxon>
    </lineage>
</organism>
<comment type="function">
    <text evidence="7">Dual-specificity methyltransferase that catalyzes the formation of 5-methyluridine at position 54 (m5U54) in all tRNAs, and that of position 341 (m5U341) in tmRNA (transfer-mRNA).</text>
</comment>
<proteinExistence type="inferred from homology"/>
<keyword evidence="4 7" id="KW-0819">tRNA processing</keyword>
<dbReference type="OrthoDB" id="9804590at2"/>
<evidence type="ECO:0000256" key="6">
    <source>
        <dbReference type="ARBA" id="ARBA00052788"/>
    </source>
</evidence>
<dbReference type="FunFam" id="3.40.50.150:FF:000012">
    <property type="entry name" value="tRNA/tmRNA (uracil-C(5))-methyltransferase"/>
    <property type="match status" value="1"/>
</dbReference>
<accession>H5TD85</accession>
<dbReference type="CDD" id="cd02440">
    <property type="entry name" value="AdoMet_MTases"/>
    <property type="match status" value="1"/>
</dbReference>
<evidence type="ECO:0000256" key="9">
    <source>
        <dbReference type="PROSITE-ProRule" id="PRU10015"/>
    </source>
</evidence>
<reference evidence="10 11" key="1">
    <citation type="journal article" date="2012" name="J. Bacteriol.">
        <title>Genome sequence of proteorhodopsin-containing sea ice bacterium Glaciecola punicea ACAM 611T.</title>
        <authorList>
            <person name="Qin Q.-L."/>
            <person name="Xie B.-B."/>
            <person name="Shu Y.-L."/>
            <person name="Rong J.-C."/>
            <person name="Zhao D.-L."/>
            <person name="Zhang X.-Y."/>
            <person name="Chen X.-L."/>
            <person name="Zhou B.-C."/>
            <person name="Zhanga Y.-Z."/>
        </authorList>
    </citation>
    <scope>NUCLEOTIDE SEQUENCE [LARGE SCALE GENOMIC DNA]</scope>
    <source>
        <strain evidence="10 11">ACAM 611</strain>
    </source>
</reference>
<feature type="active site" description="Proton acceptor" evidence="7">
    <location>
        <position position="363"/>
    </location>
</feature>
<dbReference type="GO" id="GO:0000049">
    <property type="term" value="F:tRNA binding"/>
    <property type="evidence" value="ECO:0007669"/>
    <property type="project" value="TreeGrafter"/>
</dbReference>
<dbReference type="PROSITE" id="PS01230">
    <property type="entry name" value="TRMA_1"/>
    <property type="match status" value="1"/>
</dbReference>
<evidence type="ECO:0000313" key="10">
    <source>
        <dbReference type="EMBL" id="GAB56262.1"/>
    </source>
</evidence>
<sequence length="371" mass="42456">MINLISHSIQEVQQLSYNEQFMAKKQHLTQLMSPFYEDEVQAFKSPEAHYRMRAEFRIWHQGADSYHIMFNQETKERYRVDTLEAACSLISSAMQAAIGFITQQSVLRTKLFQIDYLATTTNELVISLLYHKKLDEQWQAAAKHLLEELGHLGNINIIGRARKQKVVVGNDFVTEKLLIKNTSFSFKQIENSFTQPNAVINTKMIEWVIDNINQDDTDLLELYCGAGNFSIPLSLHFRKVLATEISKTSVNAAQFNIQANNIDNLVIARLSSEEFVEAFNRVRAFNRLANIDLDSYAFSTVLVDPPRAGLDETTLQLVSSFNTIIYVSCNPSTLVANMQILIKTHRVIKVALFDQFPFTHHMESGLILQKR</sequence>
<evidence type="ECO:0000313" key="11">
    <source>
        <dbReference type="Proteomes" id="UP000053586"/>
    </source>
</evidence>
<evidence type="ECO:0000256" key="4">
    <source>
        <dbReference type="ARBA" id="ARBA00022694"/>
    </source>
</evidence>
<dbReference type="PANTHER" id="PTHR47790:SF2">
    <property type="entry name" value="TRNA_TMRNA (URACIL-C(5))-METHYLTRANSFERASE"/>
    <property type="match status" value="1"/>
</dbReference>
<dbReference type="NCBIfam" id="TIGR02143">
    <property type="entry name" value="trmA_only"/>
    <property type="match status" value="1"/>
</dbReference>
<dbReference type="Gene3D" id="2.40.50.1070">
    <property type="match status" value="1"/>
</dbReference>
<dbReference type="GO" id="GO:0030488">
    <property type="term" value="P:tRNA methylation"/>
    <property type="evidence" value="ECO:0007669"/>
    <property type="project" value="UniProtKB-UniRule"/>
</dbReference>
<dbReference type="FunFam" id="2.40.50.1070:FF:000001">
    <property type="entry name" value="tRNA/tmRNA (uracil-C(5))-methyltransferase"/>
    <property type="match status" value="1"/>
</dbReference>
<dbReference type="EMBL" id="BAET01000025">
    <property type="protein sequence ID" value="GAB56262.1"/>
    <property type="molecule type" value="Genomic_DNA"/>
</dbReference>
<evidence type="ECO:0000256" key="1">
    <source>
        <dbReference type="ARBA" id="ARBA00022603"/>
    </source>
</evidence>
<dbReference type="GO" id="GO:0005829">
    <property type="term" value="C:cytosol"/>
    <property type="evidence" value="ECO:0007669"/>
    <property type="project" value="TreeGrafter"/>
</dbReference>
<keyword evidence="1 7" id="KW-0489">Methyltransferase</keyword>
<dbReference type="SUPFAM" id="SSF53335">
    <property type="entry name" value="S-adenosyl-L-methionine-dependent methyltransferases"/>
    <property type="match status" value="1"/>
</dbReference>